<keyword evidence="2" id="KW-1133">Transmembrane helix</keyword>
<evidence type="ECO:0000256" key="2">
    <source>
        <dbReference type="SAM" id="Phobius"/>
    </source>
</evidence>
<gene>
    <name evidence="3" type="ORF">LY89DRAFT_776748</name>
</gene>
<feature type="compositionally biased region" description="Basic and acidic residues" evidence="1">
    <location>
        <begin position="342"/>
        <end position="356"/>
    </location>
</feature>
<accession>A0A194XWY9</accession>
<dbReference type="OrthoDB" id="3599676at2759"/>
<dbReference type="AlphaFoldDB" id="A0A194XWY9"/>
<organism evidence="3 4">
    <name type="scientific">Mollisia scopiformis</name>
    <name type="common">Conifer needle endophyte fungus</name>
    <name type="synonym">Phialocephala scopiformis</name>
    <dbReference type="NCBI Taxonomy" id="149040"/>
    <lineage>
        <taxon>Eukaryota</taxon>
        <taxon>Fungi</taxon>
        <taxon>Dikarya</taxon>
        <taxon>Ascomycota</taxon>
        <taxon>Pezizomycotina</taxon>
        <taxon>Leotiomycetes</taxon>
        <taxon>Helotiales</taxon>
        <taxon>Mollisiaceae</taxon>
        <taxon>Mollisia</taxon>
    </lineage>
</organism>
<evidence type="ECO:0000256" key="1">
    <source>
        <dbReference type="SAM" id="MobiDB-lite"/>
    </source>
</evidence>
<dbReference type="EMBL" id="KQ947404">
    <property type="protein sequence ID" value="KUJ24681.1"/>
    <property type="molecule type" value="Genomic_DNA"/>
</dbReference>
<protein>
    <submittedName>
        <fullName evidence="3">Uncharacterized protein</fullName>
    </submittedName>
</protein>
<reference evidence="3 4" key="1">
    <citation type="submission" date="2015-10" db="EMBL/GenBank/DDBJ databases">
        <title>Full genome of DAOMC 229536 Phialocephala scopiformis, a fungal endophyte of spruce producing the potent anti-insectan compound rugulosin.</title>
        <authorList>
            <consortium name="DOE Joint Genome Institute"/>
            <person name="Walker A.K."/>
            <person name="Frasz S.L."/>
            <person name="Seifert K.A."/>
            <person name="Miller J.D."/>
            <person name="Mondo S.J."/>
            <person name="Labutti K."/>
            <person name="Lipzen A."/>
            <person name="Dockter R."/>
            <person name="Kennedy M."/>
            <person name="Grigoriev I.V."/>
            <person name="Spatafora J.W."/>
        </authorList>
    </citation>
    <scope>NUCLEOTIDE SEQUENCE [LARGE SCALE GENOMIC DNA]</scope>
    <source>
        <strain evidence="3 4">CBS 120377</strain>
    </source>
</reference>
<feature type="compositionally biased region" description="Basic and acidic residues" evidence="1">
    <location>
        <begin position="476"/>
        <end position="486"/>
    </location>
</feature>
<keyword evidence="4" id="KW-1185">Reference proteome</keyword>
<keyword evidence="2" id="KW-0472">Membrane</keyword>
<dbReference type="GeneID" id="28831800"/>
<evidence type="ECO:0000313" key="4">
    <source>
        <dbReference type="Proteomes" id="UP000070700"/>
    </source>
</evidence>
<proteinExistence type="predicted"/>
<feature type="region of interest" description="Disordered" evidence="1">
    <location>
        <begin position="476"/>
        <end position="496"/>
    </location>
</feature>
<dbReference type="KEGG" id="psco:LY89DRAFT_776748"/>
<feature type="transmembrane region" description="Helical" evidence="2">
    <location>
        <begin position="268"/>
        <end position="290"/>
    </location>
</feature>
<evidence type="ECO:0000313" key="3">
    <source>
        <dbReference type="EMBL" id="KUJ24681.1"/>
    </source>
</evidence>
<dbReference type="Proteomes" id="UP000070700">
    <property type="component" value="Unassembled WGS sequence"/>
</dbReference>
<feature type="compositionally biased region" description="Basic and acidic residues" evidence="1">
    <location>
        <begin position="396"/>
        <end position="405"/>
    </location>
</feature>
<dbReference type="RefSeq" id="XP_018079036.1">
    <property type="nucleotide sequence ID" value="XM_018222074.1"/>
</dbReference>
<sequence length="496" mass="51518">MSLIDDEPSSVIQSKGPAILLPAEAIGNVVTKTNILISSHRDFLTNLPQGDVDITTPAQSLITPPPSLNPRYASPLPQIIGVLPECSSAVSSASSVGAASVASLSSSLISVSSTFSQSIASLNAVVQSANSASSSANSALLSVRISASSAISSANSTAASAIAGSTRATSALSSISSSASSAIAAAQSSASQSVLSANNALSSIQSSANAQAISLNSAVASANALASDAKATATFAIAQAQASISSLSQQASATVAASRLAAMNTTKFALAITFAILGSSIISILAYYLISRYRQRRREARQLALKEKIMKVRHNSDESEGAGPSLSDFPMPVGRNTWSRGKSMDERRTWTRDGPDARSTVSTEMPIQGARKTWAPNVPRTPGRASAEFPFAQGGDRARTWGGKDESRTVTANDMDEDGNTAIMSPARPGMIRKNTLTYDPEHPERPPKFTTWLEDSFRAVSPFPRIGEVNAAQPEVKRTTMRRSEAPGGGVGMAI</sequence>
<feature type="region of interest" description="Disordered" evidence="1">
    <location>
        <begin position="315"/>
        <end position="405"/>
    </location>
</feature>
<keyword evidence="2" id="KW-0812">Transmembrane</keyword>
<name>A0A194XWY9_MOLSC</name>
<dbReference type="InParanoid" id="A0A194XWY9"/>